<dbReference type="STRING" id="1263082.A0A068RV86"/>
<dbReference type="NCBIfam" id="TIGR01444">
    <property type="entry name" value="fkbM_fam"/>
    <property type="match status" value="1"/>
</dbReference>
<keyword evidence="2" id="KW-1133">Transmembrane helix</keyword>
<dbReference type="Proteomes" id="UP000027586">
    <property type="component" value="Unassembled WGS sequence"/>
</dbReference>
<sequence>MKPWLGSKAWLLGLVFIFFIGNLMFWTYNSRETCDENGNCVSYEQHTSVDNKDEASLSSPFHPDSPQQDQQPPPPPPPDIPQPPPPPPPPPVPVPPPPPAEAHLEPVLFQNNQPIKPPKTYMPGQHPASTKDLPLVAPTADQITMRLKDGNALAYAERLESWNIGLINTKPDVFIASEGHLVDIDRHYEREHRIYTLMKWILRVYRRDPTRTQPLLMVDAGSNHGLFSMVASASGAHTIAFEPQTNLRSVIGLGARLNQVSPRLRVLPFAVLDKFRKVSMSNYNVNDGGIGFLDFANQNTIMQTQTIRLDTLPAFDKLFTGTDKTLINSPQEIDAAYAKGLEASTDNNGVAIGSLKNASSLLRQPIHFLKIDVEGFELQALDSASELFAAGLVEHCVLEFGPPNRWDVTEQGLSTQEEVRKKTITHAKQVLHRVTQEWDMDIYLLPAIGWDRTVQWMMDRDVDYSKNMPNKNKIVHYLKSWDFDGKPQEGDEFERELEGKQQIVTETIPLLDEHIDGYMDDLESIGEMYLWFAKRSGNKAVMSKLEL</sequence>
<keyword evidence="5" id="KW-1185">Reference proteome</keyword>
<dbReference type="EMBL" id="CBTN010000018">
    <property type="protein sequence ID" value="CDH53630.1"/>
    <property type="molecule type" value="Genomic_DNA"/>
</dbReference>
<dbReference type="PANTHER" id="PTHR34203:SF13">
    <property type="entry name" value="EXPRESSED PROTEIN"/>
    <property type="match status" value="1"/>
</dbReference>
<evidence type="ECO:0000256" key="2">
    <source>
        <dbReference type="SAM" id="Phobius"/>
    </source>
</evidence>
<dbReference type="Pfam" id="PF05050">
    <property type="entry name" value="Methyltransf_21"/>
    <property type="match status" value="1"/>
</dbReference>
<evidence type="ECO:0000259" key="3">
    <source>
        <dbReference type="Pfam" id="PF05050"/>
    </source>
</evidence>
<organism evidence="4 5">
    <name type="scientific">Lichtheimia corymbifera JMRC:FSU:9682</name>
    <dbReference type="NCBI Taxonomy" id="1263082"/>
    <lineage>
        <taxon>Eukaryota</taxon>
        <taxon>Fungi</taxon>
        <taxon>Fungi incertae sedis</taxon>
        <taxon>Mucoromycota</taxon>
        <taxon>Mucoromycotina</taxon>
        <taxon>Mucoromycetes</taxon>
        <taxon>Mucorales</taxon>
        <taxon>Lichtheimiaceae</taxon>
        <taxon>Lichtheimia</taxon>
    </lineage>
</organism>
<accession>A0A068RV86</accession>
<protein>
    <recommendedName>
        <fullName evidence="3">Methyltransferase FkbM domain-containing protein</fullName>
    </recommendedName>
</protein>
<reference evidence="4" key="1">
    <citation type="submission" date="2013-08" db="EMBL/GenBank/DDBJ databases">
        <title>Gene expansion shapes genome architecture in the human pathogen Lichtheimia corymbifera: an evolutionary genomics analysis in the ancient terrestrial Mucorales (Mucoromycotina).</title>
        <authorList>
            <person name="Schwartze V.U."/>
            <person name="Winter S."/>
            <person name="Shelest E."/>
            <person name="Marcet-Houben M."/>
            <person name="Horn F."/>
            <person name="Wehner S."/>
            <person name="Hoffmann K."/>
            <person name="Riege K."/>
            <person name="Sammeth M."/>
            <person name="Nowrousian M."/>
            <person name="Valiante V."/>
            <person name="Linde J."/>
            <person name="Jacobsen I.D."/>
            <person name="Marz M."/>
            <person name="Brakhage A.A."/>
            <person name="Gabaldon T."/>
            <person name="Bocker S."/>
            <person name="Voigt K."/>
        </authorList>
    </citation>
    <scope>NUCLEOTIDE SEQUENCE [LARGE SCALE GENOMIC DNA]</scope>
    <source>
        <strain evidence="4">FSU 9682</strain>
    </source>
</reference>
<dbReference type="VEuPathDB" id="FungiDB:LCOR_04967.1"/>
<dbReference type="SUPFAM" id="SSF101447">
    <property type="entry name" value="Formin homology 2 domain (FH2 domain)"/>
    <property type="match status" value="1"/>
</dbReference>
<comment type="caution">
    <text evidence="4">The sequence shown here is derived from an EMBL/GenBank/DDBJ whole genome shotgun (WGS) entry which is preliminary data.</text>
</comment>
<dbReference type="InterPro" id="IPR052514">
    <property type="entry name" value="SAM-dependent_MTase"/>
</dbReference>
<dbReference type="OrthoDB" id="411251at2759"/>
<dbReference type="InterPro" id="IPR006342">
    <property type="entry name" value="FkbM_mtfrase"/>
</dbReference>
<dbReference type="AlphaFoldDB" id="A0A068RV86"/>
<feature type="domain" description="Methyltransferase FkbM" evidence="3">
    <location>
        <begin position="219"/>
        <end position="404"/>
    </location>
</feature>
<dbReference type="Gene3D" id="3.40.50.150">
    <property type="entry name" value="Vaccinia Virus protein VP39"/>
    <property type="match status" value="1"/>
</dbReference>
<evidence type="ECO:0000256" key="1">
    <source>
        <dbReference type="SAM" id="MobiDB-lite"/>
    </source>
</evidence>
<name>A0A068RV86_9FUNG</name>
<evidence type="ECO:0000313" key="5">
    <source>
        <dbReference type="Proteomes" id="UP000027586"/>
    </source>
</evidence>
<keyword evidence="2" id="KW-0812">Transmembrane</keyword>
<feature type="transmembrane region" description="Helical" evidence="2">
    <location>
        <begin position="9"/>
        <end position="28"/>
    </location>
</feature>
<dbReference type="InterPro" id="IPR029063">
    <property type="entry name" value="SAM-dependent_MTases_sf"/>
</dbReference>
<proteinExistence type="predicted"/>
<keyword evidence="2" id="KW-0472">Membrane</keyword>
<feature type="region of interest" description="Disordered" evidence="1">
    <location>
        <begin position="48"/>
        <end position="103"/>
    </location>
</feature>
<evidence type="ECO:0000313" key="4">
    <source>
        <dbReference type="EMBL" id="CDH53630.1"/>
    </source>
</evidence>
<dbReference type="SUPFAM" id="SSF53335">
    <property type="entry name" value="S-adenosyl-L-methionine-dependent methyltransferases"/>
    <property type="match status" value="2"/>
</dbReference>
<feature type="compositionally biased region" description="Pro residues" evidence="1">
    <location>
        <begin position="71"/>
        <end position="100"/>
    </location>
</feature>
<gene>
    <name evidence="4" type="ORF">LCOR_04967.1</name>
</gene>
<dbReference type="PANTHER" id="PTHR34203">
    <property type="entry name" value="METHYLTRANSFERASE, FKBM FAMILY PROTEIN"/>
    <property type="match status" value="1"/>
</dbReference>